<dbReference type="InParanoid" id="A0A1C5A1F9"/>
<dbReference type="AlphaFoldDB" id="A0A1C5A1F9"/>
<sequence length="53" mass="5547">MSEVEESPDDVERTEPIKAPPTANPARVQVPPEGPGALTDEVRPAEPGPGEEA</sequence>
<dbReference type="EMBL" id="LT607413">
    <property type="protein sequence ID" value="SCF39057.1"/>
    <property type="molecule type" value="Genomic_DNA"/>
</dbReference>
<proteinExistence type="predicted"/>
<evidence type="ECO:0000313" key="1">
    <source>
        <dbReference type="EMBL" id="SCF39057.1"/>
    </source>
</evidence>
<evidence type="ECO:0000313" key="2">
    <source>
        <dbReference type="Proteomes" id="UP000198253"/>
    </source>
</evidence>
<gene>
    <name evidence="1" type="ORF">GA0070618_6131</name>
</gene>
<dbReference type="RefSeq" id="WP_170107787.1">
    <property type="nucleotide sequence ID" value="NZ_JBFAII010000004.1"/>
</dbReference>
<keyword evidence="2" id="KW-1185">Reference proteome</keyword>
<protein>
    <submittedName>
        <fullName evidence="1">Uncharacterized protein</fullName>
    </submittedName>
</protein>
<organism evidence="1 2">
    <name type="scientific">Micromonospora echinospora</name>
    <name type="common">Micromonospora purpurea</name>
    <dbReference type="NCBI Taxonomy" id="1877"/>
    <lineage>
        <taxon>Bacteria</taxon>
        <taxon>Bacillati</taxon>
        <taxon>Actinomycetota</taxon>
        <taxon>Actinomycetes</taxon>
        <taxon>Micromonosporales</taxon>
        <taxon>Micromonosporaceae</taxon>
        <taxon>Micromonospora</taxon>
    </lineage>
</organism>
<dbReference type="Proteomes" id="UP000198253">
    <property type="component" value="Chromosome I"/>
</dbReference>
<accession>A0A1C5A1F9</accession>
<name>A0A1C5A1F9_MICEC</name>
<reference evidence="2" key="1">
    <citation type="submission" date="2016-06" db="EMBL/GenBank/DDBJ databases">
        <authorList>
            <person name="Varghese N."/>
            <person name="Submissions Spin"/>
        </authorList>
    </citation>
    <scope>NUCLEOTIDE SEQUENCE [LARGE SCALE GENOMIC DNA]</scope>
    <source>
        <strain evidence="2">DSM 43816</strain>
    </source>
</reference>